<protein>
    <recommendedName>
        <fullName evidence="3">glucan endo-1,3-beta-D-glucosidase</fullName>
        <ecNumber evidence="3">3.2.1.39</ecNumber>
    </recommendedName>
    <alternativeName>
        <fullName evidence="13">Endo-1,3-beta-glucanase btgC</fullName>
    </alternativeName>
    <alternativeName>
        <fullName evidence="12">Laminarinase btgC</fullName>
    </alternativeName>
</protein>
<evidence type="ECO:0000313" key="17">
    <source>
        <dbReference type="Proteomes" id="UP000030745"/>
    </source>
</evidence>
<dbReference type="KEGG" id="spar:SPRG_22050"/>
<evidence type="ECO:0000256" key="2">
    <source>
        <dbReference type="ARBA" id="ARBA00004236"/>
    </source>
</evidence>
<dbReference type="AlphaFoldDB" id="A0A067D9P4"/>
<dbReference type="Gene3D" id="3.20.20.80">
    <property type="entry name" value="Glycosidases"/>
    <property type="match status" value="1"/>
</dbReference>
<gene>
    <name evidence="16" type="ORF">SPRG_22050</name>
</gene>
<evidence type="ECO:0000256" key="6">
    <source>
        <dbReference type="ARBA" id="ARBA00023136"/>
    </source>
</evidence>
<evidence type="ECO:0000313" key="16">
    <source>
        <dbReference type="EMBL" id="KDO35381.1"/>
    </source>
</evidence>
<dbReference type="OrthoDB" id="77201at2759"/>
<keyword evidence="8" id="KW-0119">Carbohydrate metabolism</keyword>
<evidence type="ECO:0000256" key="9">
    <source>
        <dbReference type="ARBA" id="ARBA00023316"/>
    </source>
</evidence>
<dbReference type="GO" id="GO:0005886">
    <property type="term" value="C:plasma membrane"/>
    <property type="evidence" value="ECO:0007669"/>
    <property type="project" value="UniProtKB-SubCell"/>
</dbReference>
<keyword evidence="6 15" id="KW-0472">Membrane</keyword>
<comment type="subcellular location">
    <subcellularLocation>
        <location evidence="2">Cell membrane</location>
    </subcellularLocation>
</comment>
<dbReference type="SUPFAM" id="SSF51445">
    <property type="entry name" value="(Trans)glycosidases"/>
    <property type="match status" value="1"/>
</dbReference>
<dbReference type="RefSeq" id="XP_012194129.1">
    <property type="nucleotide sequence ID" value="XM_012338739.1"/>
</dbReference>
<feature type="compositionally biased region" description="Low complexity" evidence="14">
    <location>
        <begin position="327"/>
        <end position="372"/>
    </location>
</feature>
<dbReference type="GO" id="GO:0071555">
    <property type="term" value="P:cell wall organization"/>
    <property type="evidence" value="ECO:0007669"/>
    <property type="project" value="UniProtKB-KW"/>
</dbReference>
<keyword evidence="9" id="KW-0961">Cell wall biogenesis/degradation</keyword>
<evidence type="ECO:0000256" key="11">
    <source>
        <dbReference type="ARBA" id="ARBA00037649"/>
    </source>
</evidence>
<evidence type="ECO:0000256" key="4">
    <source>
        <dbReference type="ARBA" id="ARBA00022475"/>
    </source>
</evidence>
<evidence type="ECO:0000256" key="15">
    <source>
        <dbReference type="SAM" id="Phobius"/>
    </source>
</evidence>
<keyword evidence="5" id="KW-0378">Hydrolase</keyword>
<comment type="catalytic activity">
    <reaction evidence="1">
        <text>Hydrolysis of (1-&gt;3)-beta-D-glucosidic linkages in (1-&gt;3)-beta-D-glucans.</text>
        <dbReference type="EC" id="3.2.1.39"/>
    </reaction>
</comment>
<evidence type="ECO:0000256" key="7">
    <source>
        <dbReference type="ARBA" id="ARBA00023180"/>
    </source>
</evidence>
<dbReference type="STRING" id="695850.A0A067D9P4"/>
<keyword evidence="15" id="KW-0812">Transmembrane</keyword>
<feature type="transmembrane region" description="Helical" evidence="15">
    <location>
        <begin position="439"/>
        <end position="460"/>
    </location>
</feature>
<dbReference type="PANTHER" id="PTHR16631:SF17">
    <property type="entry name" value="GLUCAN ENDO-1,3-BETA-GLUCOSIDASE BTGC"/>
    <property type="match status" value="1"/>
</dbReference>
<evidence type="ECO:0000256" key="12">
    <source>
        <dbReference type="ARBA" id="ARBA00042373"/>
    </source>
</evidence>
<keyword evidence="4" id="KW-1003">Cell membrane</keyword>
<organism evidence="16 17">
    <name type="scientific">Saprolegnia parasitica (strain CBS 223.65)</name>
    <dbReference type="NCBI Taxonomy" id="695850"/>
    <lineage>
        <taxon>Eukaryota</taxon>
        <taxon>Sar</taxon>
        <taxon>Stramenopiles</taxon>
        <taxon>Oomycota</taxon>
        <taxon>Saprolegniomycetes</taxon>
        <taxon>Saprolegniales</taxon>
        <taxon>Saprolegniaceae</taxon>
        <taxon>Saprolegnia</taxon>
    </lineage>
</organism>
<dbReference type="Proteomes" id="UP000030745">
    <property type="component" value="Unassembled WGS sequence"/>
</dbReference>
<dbReference type="GeneID" id="24142433"/>
<keyword evidence="10" id="KW-0624">Polysaccharide degradation</keyword>
<proteinExistence type="predicted"/>
<feature type="compositionally biased region" description="Polar residues" evidence="14">
    <location>
        <begin position="418"/>
        <end position="436"/>
    </location>
</feature>
<feature type="region of interest" description="Disordered" evidence="14">
    <location>
        <begin position="309"/>
        <end position="436"/>
    </location>
</feature>
<evidence type="ECO:0000256" key="1">
    <source>
        <dbReference type="ARBA" id="ARBA00000382"/>
    </source>
</evidence>
<dbReference type="OMA" id="ITRVKAC"/>
<dbReference type="EMBL" id="KK583189">
    <property type="protein sequence ID" value="KDO35381.1"/>
    <property type="molecule type" value="Genomic_DNA"/>
</dbReference>
<keyword evidence="17" id="KW-1185">Reference proteome</keyword>
<keyword evidence="7" id="KW-0325">Glycoprotein</keyword>
<keyword evidence="15" id="KW-1133">Transmembrane helix</keyword>
<dbReference type="GO" id="GO:0000272">
    <property type="term" value="P:polysaccharide catabolic process"/>
    <property type="evidence" value="ECO:0007669"/>
    <property type="project" value="UniProtKB-KW"/>
</dbReference>
<sequence length="498" mass="51532">MQTPESQVEMGMPPASASPTFLQRAKDWAIGHKKIVSALGAVAMIGTVLAVVTASPSVDSATGVSTGANGAGICYDSTENPADLERHFGLIKQKYSSVRTYQVTYGGKNMIDAAAKAGLSIAVGVWIEGGNWDKELQAAIDGTKRHPGSVKAIYIGNEELHKGWGAGAVVDAINKGKSAIRAAGLNVPVGTVQIDGDFLRNPQVADACDSIGVNIYPFFSGPESITNPMGDLNARWSAITKKWGGKARITETGWPSTGGSYNGHHSTYDNAKSYFDKFNDWAGSNGGDTTYYFMFKDVPNKGGYETHFGVMDGNGNWNPTPSPTPEPTTATPEPTTVTPEPTTIEVAFNGSSSSNGTAPSNNSTGSSNSSSNGEEDSLLGTPVTLVPSSGSTPGGASGATPGTPGTGGTGATKAGGQETLNQNNANTGAADDSNGSKSAVSYVLGGMALVGVAAVTVLVVNNRRKNRLLEDEKDIFMSTRDDSMMAVLQTRKSAIAVL</sequence>
<evidence type="ECO:0000256" key="5">
    <source>
        <dbReference type="ARBA" id="ARBA00022801"/>
    </source>
</evidence>
<name>A0A067D9P4_SAPPC</name>
<dbReference type="GO" id="GO:0042973">
    <property type="term" value="F:glucan endo-1,3-beta-D-glucosidase activity"/>
    <property type="evidence" value="ECO:0007669"/>
    <property type="project" value="UniProtKB-EC"/>
</dbReference>
<dbReference type="InterPro" id="IPR017853">
    <property type="entry name" value="GH"/>
</dbReference>
<dbReference type="PANTHER" id="PTHR16631">
    <property type="entry name" value="GLUCAN 1,3-BETA-GLUCOSIDASE"/>
    <property type="match status" value="1"/>
</dbReference>
<evidence type="ECO:0000256" key="10">
    <source>
        <dbReference type="ARBA" id="ARBA00023326"/>
    </source>
</evidence>
<accession>A0A067D9P4</accession>
<dbReference type="VEuPathDB" id="FungiDB:SPRG_22050"/>
<evidence type="ECO:0000256" key="13">
    <source>
        <dbReference type="ARBA" id="ARBA00043078"/>
    </source>
</evidence>
<dbReference type="EC" id="3.2.1.39" evidence="3"/>
<reference evidence="16 17" key="1">
    <citation type="journal article" date="2013" name="PLoS Genet.">
        <title>Distinctive expansion of potential virulence genes in the genome of the oomycete fish pathogen Saprolegnia parasitica.</title>
        <authorList>
            <person name="Jiang R.H."/>
            <person name="de Bruijn I."/>
            <person name="Haas B.J."/>
            <person name="Belmonte R."/>
            <person name="Lobach L."/>
            <person name="Christie J."/>
            <person name="van den Ackerveken G."/>
            <person name="Bottin A."/>
            <person name="Bulone V."/>
            <person name="Diaz-Moreno S.M."/>
            <person name="Dumas B."/>
            <person name="Fan L."/>
            <person name="Gaulin E."/>
            <person name="Govers F."/>
            <person name="Grenville-Briggs L.J."/>
            <person name="Horner N.R."/>
            <person name="Levin J.Z."/>
            <person name="Mammella M."/>
            <person name="Meijer H.J."/>
            <person name="Morris P."/>
            <person name="Nusbaum C."/>
            <person name="Oome S."/>
            <person name="Phillips A.J."/>
            <person name="van Rooyen D."/>
            <person name="Rzeszutek E."/>
            <person name="Saraiva M."/>
            <person name="Secombes C.J."/>
            <person name="Seidl M.F."/>
            <person name="Snel B."/>
            <person name="Stassen J.H."/>
            <person name="Sykes S."/>
            <person name="Tripathy S."/>
            <person name="van den Berg H."/>
            <person name="Vega-Arreguin J.C."/>
            <person name="Wawra S."/>
            <person name="Young S.K."/>
            <person name="Zeng Q."/>
            <person name="Dieguez-Uribeondo J."/>
            <person name="Russ C."/>
            <person name="Tyler B.M."/>
            <person name="van West P."/>
        </authorList>
    </citation>
    <scope>NUCLEOTIDE SEQUENCE [LARGE SCALE GENOMIC DNA]</scope>
    <source>
        <strain evidence="16 17">CBS 223.65</strain>
    </source>
</reference>
<dbReference type="InterPro" id="IPR050732">
    <property type="entry name" value="Beta-glucan_modifiers"/>
</dbReference>
<evidence type="ECO:0000256" key="8">
    <source>
        <dbReference type="ARBA" id="ARBA00023277"/>
    </source>
</evidence>
<comment type="function">
    <text evidence="11">Glucanases play a role in cell expansion during growth, in cell-cell fusion during mating, and in spore release during sporulation. This enzyme may be involved in beta-glucan degradation. Active on laminarin and lichenan.</text>
</comment>
<evidence type="ECO:0000256" key="14">
    <source>
        <dbReference type="SAM" id="MobiDB-lite"/>
    </source>
</evidence>
<evidence type="ECO:0000256" key="3">
    <source>
        <dbReference type="ARBA" id="ARBA00012780"/>
    </source>
</evidence>